<dbReference type="Proteomes" id="UP001595615">
    <property type="component" value="Unassembled WGS sequence"/>
</dbReference>
<feature type="transmembrane region" description="Helical" evidence="1">
    <location>
        <begin position="345"/>
        <end position="361"/>
    </location>
</feature>
<feature type="transmembrane region" description="Helical" evidence="1">
    <location>
        <begin position="158"/>
        <end position="179"/>
    </location>
</feature>
<organism evidence="2 3">
    <name type="scientific">Sphingoaurantiacus capsulatus</name>
    <dbReference type="NCBI Taxonomy" id="1771310"/>
    <lineage>
        <taxon>Bacteria</taxon>
        <taxon>Pseudomonadati</taxon>
        <taxon>Pseudomonadota</taxon>
        <taxon>Alphaproteobacteria</taxon>
        <taxon>Sphingomonadales</taxon>
        <taxon>Sphingosinicellaceae</taxon>
        <taxon>Sphingoaurantiacus</taxon>
    </lineage>
</organism>
<feature type="transmembrane region" description="Helical" evidence="1">
    <location>
        <begin position="12"/>
        <end position="33"/>
    </location>
</feature>
<evidence type="ECO:0000313" key="2">
    <source>
        <dbReference type="EMBL" id="MFC3714013.1"/>
    </source>
</evidence>
<feature type="transmembrane region" description="Helical" evidence="1">
    <location>
        <begin position="102"/>
        <end position="120"/>
    </location>
</feature>
<feature type="transmembrane region" description="Helical" evidence="1">
    <location>
        <begin position="39"/>
        <end position="57"/>
    </location>
</feature>
<feature type="transmembrane region" description="Helical" evidence="1">
    <location>
        <begin position="223"/>
        <end position="242"/>
    </location>
</feature>
<evidence type="ECO:0008006" key="4">
    <source>
        <dbReference type="Google" id="ProtNLM"/>
    </source>
</evidence>
<feature type="transmembrane region" description="Helical" evidence="1">
    <location>
        <begin position="127"/>
        <end position="146"/>
    </location>
</feature>
<evidence type="ECO:0000313" key="3">
    <source>
        <dbReference type="Proteomes" id="UP001595615"/>
    </source>
</evidence>
<name>A0ABV7XFG2_9SPHN</name>
<protein>
    <recommendedName>
        <fullName evidence="4">O-antigen ligase family protein</fullName>
    </recommendedName>
</protein>
<keyword evidence="3" id="KW-1185">Reference proteome</keyword>
<feature type="transmembrane region" description="Helical" evidence="1">
    <location>
        <begin position="367"/>
        <end position="384"/>
    </location>
</feature>
<dbReference type="EMBL" id="JBHRXV010000011">
    <property type="protein sequence ID" value="MFC3714013.1"/>
    <property type="molecule type" value="Genomic_DNA"/>
</dbReference>
<gene>
    <name evidence="2" type="ORF">ACFOMD_15685</name>
</gene>
<proteinExistence type="predicted"/>
<sequence>MADIGPRRSRATYSEIVVWQIPMLGLALSSAFIRESQGLSQLVALTLFFPVVFFGRGSSLSAPPGAKAFFCLSILMVSASYLEMLPNPWGHVRDENIVLRQAYPFLILPVAIYLFAIYINKLIDIRILHWSIPVLLMGLFAEYFFSTGIVRTYYHEAGVFYGLRNNISILGAICAYIYFERYNSMWMVFIIYLSANLLSLAMQNIILGVALFFILITNYHRSIFLYLVIFSTFGLILAYVFFKQAYYYDPNTAARAIWAIDGLTAWLTQGPFGFGFGVPALRGLVYSGDQSFEMTTGILSQDVSFFLIGHHNSFVGVIYRMGIFGIIFFYIMIRGTTPRSAKESEKIFSALSAILFLAMFLNVGIESPTYTLGCAFIIALATVIRHRRAVCGDRACAL</sequence>
<evidence type="ECO:0000256" key="1">
    <source>
        <dbReference type="SAM" id="Phobius"/>
    </source>
</evidence>
<feature type="transmembrane region" description="Helical" evidence="1">
    <location>
        <begin position="186"/>
        <end position="217"/>
    </location>
</feature>
<reference evidence="3" key="1">
    <citation type="journal article" date="2019" name="Int. J. Syst. Evol. Microbiol.">
        <title>The Global Catalogue of Microorganisms (GCM) 10K type strain sequencing project: providing services to taxonomists for standard genome sequencing and annotation.</title>
        <authorList>
            <consortium name="The Broad Institute Genomics Platform"/>
            <consortium name="The Broad Institute Genome Sequencing Center for Infectious Disease"/>
            <person name="Wu L."/>
            <person name="Ma J."/>
        </authorList>
    </citation>
    <scope>NUCLEOTIDE SEQUENCE [LARGE SCALE GENOMIC DNA]</scope>
    <source>
        <strain evidence="3">KCTC 42644</strain>
    </source>
</reference>
<dbReference type="RefSeq" id="WP_380863054.1">
    <property type="nucleotide sequence ID" value="NZ_JBHRXV010000011.1"/>
</dbReference>
<feature type="transmembrane region" description="Helical" evidence="1">
    <location>
        <begin position="314"/>
        <end position="333"/>
    </location>
</feature>
<feature type="transmembrane region" description="Helical" evidence="1">
    <location>
        <begin position="64"/>
        <end position="82"/>
    </location>
</feature>
<comment type="caution">
    <text evidence="2">The sequence shown here is derived from an EMBL/GenBank/DDBJ whole genome shotgun (WGS) entry which is preliminary data.</text>
</comment>
<keyword evidence="1" id="KW-1133">Transmembrane helix</keyword>
<accession>A0ABV7XFG2</accession>
<feature type="transmembrane region" description="Helical" evidence="1">
    <location>
        <begin position="263"/>
        <end position="285"/>
    </location>
</feature>
<keyword evidence="1" id="KW-0812">Transmembrane</keyword>
<keyword evidence="1" id="KW-0472">Membrane</keyword>